<gene>
    <name evidence="1" type="ORF">AWB85_03925</name>
</gene>
<protein>
    <submittedName>
        <fullName evidence="1">Uncharacterized protein</fullName>
    </submittedName>
</protein>
<evidence type="ECO:0000313" key="2">
    <source>
        <dbReference type="Proteomes" id="UP000186919"/>
    </source>
</evidence>
<evidence type="ECO:0000313" key="1">
    <source>
        <dbReference type="EMBL" id="OAT70494.1"/>
    </source>
</evidence>
<dbReference type="Proteomes" id="UP000186919">
    <property type="component" value="Unassembled WGS sequence"/>
</dbReference>
<organism evidence="1 2">
    <name type="scientific">Mycobacteroides immunogenum</name>
    <dbReference type="NCBI Taxonomy" id="83262"/>
    <lineage>
        <taxon>Bacteria</taxon>
        <taxon>Bacillati</taxon>
        <taxon>Actinomycetota</taxon>
        <taxon>Actinomycetes</taxon>
        <taxon>Mycobacteriales</taxon>
        <taxon>Mycobacteriaceae</taxon>
        <taxon>Mycobacteroides</taxon>
    </lineage>
</organism>
<dbReference type="EMBL" id="LQYE01000001">
    <property type="protein sequence ID" value="OAT70494.1"/>
    <property type="molecule type" value="Genomic_DNA"/>
</dbReference>
<reference evidence="1 2" key="1">
    <citation type="submission" date="2016-01" db="EMBL/GenBank/DDBJ databases">
        <title>Mycobacterium immunogenum strain CD11_6 genome sequencing and assembly.</title>
        <authorList>
            <person name="Kaur G."/>
            <person name="Nair G.R."/>
            <person name="Mayilraj S."/>
        </authorList>
    </citation>
    <scope>NUCLEOTIDE SEQUENCE [LARGE SCALE GENOMIC DNA]</scope>
    <source>
        <strain evidence="1 2">CD11-6</strain>
    </source>
</reference>
<dbReference type="AlphaFoldDB" id="A0A179VFG9"/>
<accession>A0A179VFG9</accession>
<sequence length="76" mass="8592">MVNEDLWAKWWAAQSEDHRARLRSAAGQTTLDASTVQFVLETNPPIGITGSKWQLNEGDFSWSMSPSLREFIQAQP</sequence>
<dbReference type="RefSeq" id="WP_064627689.1">
    <property type="nucleotide sequence ID" value="NZ_LQYE01000001.1"/>
</dbReference>
<proteinExistence type="predicted"/>
<comment type="caution">
    <text evidence="1">The sequence shown here is derived from an EMBL/GenBank/DDBJ whole genome shotgun (WGS) entry which is preliminary data.</text>
</comment>
<name>A0A179VFG9_9MYCO</name>